<dbReference type="KEGG" id="mer:MMINT_18490"/>
<comment type="subunit">
    <text evidence="6">Part of the FGAM synthase complex composed of 1 PurL, 1 PurQ and 2 PurS subunits.</text>
</comment>
<dbReference type="NCBIfam" id="TIGR00302">
    <property type="entry name" value="phosphoribosylformylglycinamidine synthase subunit PurS"/>
    <property type="match status" value="1"/>
</dbReference>
<dbReference type="PANTHER" id="PTHR34696:SF1">
    <property type="entry name" value="PHOSPHORIBOSYLFORMYLGLYCINAMIDINE SYNTHASE SUBUNIT PURS"/>
    <property type="match status" value="1"/>
</dbReference>
<accession>R9TBQ2</accession>
<evidence type="ECO:0000256" key="6">
    <source>
        <dbReference type="HAMAP-Rule" id="MF_01926"/>
    </source>
</evidence>
<comment type="pathway">
    <text evidence="6">Purine metabolism; IMP biosynthesis via de novo pathway; 5-amino-1-(5-phospho-D-ribosyl)imidazole from N(2)-formyl-N(1)-(5-phospho-D-ribosyl)glycinamide: step 1/2.</text>
</comment>
<dbReference type="EC" id="6.3.5.3" evidence="6"/>
<dbReference type="HAMAP" id="MF_01926">
    <property type="entry name" value="PurS"/>
    <property type="match status" value="1"/>
</dbReference>
<dbReference type="FunCoup" id="R9TBQ2">
    <property type="interactions" value="7"/>
</dbReference>
<dbReference type="UniPathway" id="UPA00074">
    <property type="reaction ID" value="UER00128"/>
</dbReference>
<keyword evidence="3 6" id="KW-0547">Nucleotide-binding</keyword>
<sequence>MPPTVLIMVNAEIRIELKKGVADPEGANTKKALELLGFKGILGVKTVKVFSMELDMSAEEALAACEEMSRKLLANPVIQSYKIELK</sequence>
<keyword evidence="1 6" id="KW-0963">Cytoplasm</keyword>
<evidence type="ECO:0000256" key="3">
    <source>
        <dbReference type="ARBA" id="ARBA00022741"/>
    </source>
</evidence>
<reference evidence="7 8" key="1">
    <citation type="journal article" date="2013" name="Genome Announc.">
        <title>Genome sequence of 'Candidatus Methanomassiliicoccus intestinalis' Issoire-Mx1, a third thermoplasmatales-related methanogenic archaeon from human feces.</title>
        <authorList>
            <person name="Borrel G."/>
            <person name="Harris H.M."/>
            <person name="Parisot N."/>
            <person name="Gaci N."/>
            <person name="Tottey W."/>
            <person name="Mihajlovski A."/>
            <person name="Deane J."/>
            <person name="Gribaldo S."/>
            <person name="Bardot O."/>
            <person name="Peyretaillade E."/>
            <person name="Peyret P."/>
            <person name="O'Toole P.W."/>
            <person name="Brugere J.F."/>
        </authorList>
    </citation>
    <scope>NUCLEOTIDE SEQUENCE [LARGE SCALE GENOMIC DNA]</scope>
    <source>
        <strain evidence="7 8">Issoire-Mx1</strain>
    </source>
</reference>
<evidence type="ECO:0000313" key="8">
    <source>
        <dbReference type="Proteomes" id="UP000014070"/>
    </source>
</evidence>
<organism evidence="7 8">
    <name type="scientific">Methanomassiliicoccus intestinalis (strain Issoire-Mx1)</name>
    <dbReference type="NCBI Taxonomy" id="1295009"/>
    <lineage>
        <taxon>Archaea</taxon>
        <taxon>Methanobacteriati</taxon>
        <taxon>Thermoplasmatota</taxon>
        <taxon>Thermoplasmata</taxon>
        <taxon>Methanomassiliicoccales</taxon>
        <taxon>Methanomassiliicoccaceae</taxon>
        <taxon>Methanomassiliicoccus</taxon>
    </lineage>
</organism>
<dbReference type="STRING" id="1295009.MMINT_18490"/>
<dbReference type="HOGENOM" id="CLU_164833_3_0_2"/>
<comment type="similarity">
    <text evidence="6">Belongs to the PurS family.</text>
</comment>
<comment type="subcellular location">
    <subcellularLocation>
        <location evidence="6">Cytoplasm</location>
    </subcellularLocation>
</comment>
<dbReference type="EMBL" id="CP005934">
    <property type="protein sequence ID" value="AGN27126.1"/>
    <property type="molecule type" value="Genomic_DNA"/>
</dbReference>
<evidence type="ECO:0000256" key="2">
    <source>
        <dbReference type="ARBA" id="ARBA00022598"/>
    </source>
</evidence>
<dbReference type="InterPro" id="IPR003850">
    <property type="entry name" value="PurS"/>
</dbReference>
<name>R9TBQ2_METII</name>
<evidence type="ECO:0000313" key="7">
    <source>
        <dbReference type="EMBL" id="AGN27126.1"/>
    </source>
</evidence>
<keyword evidence="5 6" id="KW-0067">ATP-binding</keyword>
<dbReference type="GO" id="GO:0005737">
    <property type="term" value="C:cytoplasm"/>
    <property type="evidence" value="ECO:0007669"/>
    <property type="project" value="UniProtKB-SubCell"/>
</dbReference>
<dbReference type="InterPro" id="IPR036604">
    <property type="entry name" value="PurS-like_sf"/>
</dbReference>
<comment type="catalytic activity">
    <reaction evidence="6">
        <text>N(2)-formyl-N(1)-(5-phospho-beta-D-ribosyl)glycinamide + L-glutamine + ATP + H2O = 2-formamido-N(1)-(5-O-phospho-beta-D-ribosyl)acetamidine + L-glutamate + ADP + phosphate + H(+)</text>
        <dbReference type="Rhea" id="RHEA:17129"/>
        <dbReference type="ChEBI" id="CHEBI:15377"/>
        <dbReference type="ChEBI" id="CHEBI:15378"/>
        <dbReference type="ChEBI" id="CHEBI:29985"/>
        <dbReference type="ChEBI" id="CHEBI:30616"/>
        <dbReference type="ChEBI" id="CHEBI:43474"/>
        <dbReference type="ChEBI" id="CHEBI:58359"/>
        <dbReference type="ChEBI" id="CHEBI:147286"/>
        <dbReference type="ChEBI" id="CHEBI:147287"/>
        <dbReference type="ChEBI" id="CHEBI:456216"/>
        <dbReference type="EC" id="6.3.5.3"/>
    </reaction>
</comment>
<dbReference type="InParanoid" id="R9TBQ2"/>
<dbReference type="Pfam" id="PF02700">
    <property type="entry name" value="PurS"/>
    <property type="match status" value="1"/>
</dbReference>
<comment type="function">
    <text evidence="6">Part of the phosphoribosylformylglycinamidine synthase complex involved in the purines biosynthetic pathway. Catalyzes the ATP-dependent conversion of formylglycinamide ribonucleotide (FGAR) and glutamine to yield formylglycinamidine ribonucleotide (FGAM) and glutamate. The FGAM synthase complex is composed of three subunits. PurQ produces an ammonia molecule by converting glutamine to glutamate. PurL transfers the ammonia molecule to FGAR to form FGAM in an ATP-dependent manner. PurS interacts with PurQ and PurL and is thought to assist in the transfer of the ammonia molecule from PurQ to PurL.</text>
</comment>
<gene>
    <name evidence="6" type="primary">purS</name>
    <name evidence="7" type="ORF">MMINT_18490</name>
</gene>
<keyword evidence="8" id="KW-1185">Reference proteome</keyword>
<evidence type="ECO:0000256" key="5">
    <source>
        <dbReference type="ARBA" id="ARBA00022840"/>
    </source>
</evidence>
<evidence type="ECO:0000256" key="1">
    <source>
        <dbReference type="ARBA" id="ARBA00022490"/>
    </source>
</evidence>
<dbReference type="NCBIfam" id="NF004630">
    <property type="entry name" value="PRK05974.1"/>
    <property type="match status" value="1"/>
</dbReference>
<dbReference type="AlphaFoldDB" id="R9TBQ2"/>
<dbReference type="GO" id="GO:0004642">
    <property type="term" value="F:phosphoribosylformylglycinamidine synthase activity"/>
    <property type="evidence" value="ECO:0007669"/>
    <property type="project" value="UniProtKB-UniRule"/>
</dbReference>
<dbReference type="GO" id="GO:0005524">
    <property type="term" value="F:ATP binding"/>
    <property type="evidence" value="ECO:0007669"/>
    <property type="project" value="UniProtKB-UniRule"/>
</dbReference>
<dbReference type="Gene3D" id="3.30.1280.10">
    <property type="entry name" value="Phosphoribosylformylglycinamidine synthase subunit PurS"/>
    <property type="match status" value="1"/>
</dbReference>
<dbReference type="GO" id="GO:0006189">
    <property type="term" value="P:'de novo' IMP biosynthetic process"/>
    <property type="evidence" value="ECO:0007669"/>
    <property type="project" value="UniProtKB-UniRule"/>
</dbReference>
<protein>
    <recommendedName>
        <fullName evidence="6">Phosphoribosylformylglycinamidine synthase subunit PurS</fullName>
        <shortName evidence="6">FGAM synthase</shortName>
        <ecNumber evidence="6">6.3.5.3</ecNumber>
    </recommendedName>
    <alternativeName>
        <fullName evidence="6">Formylglycinamide ribonucleotide amidotransferase subunit III</fullName>
        <shortName evidence="6">FGAR amidotransferase III</shortName>
        <shortName evidence="6">FGAR-AT III</shortName>
    </alternativeName>
    <alternativeName>
        <fullName evidence="6">Phosphoribosylformylglycinamidine synthase subunit III</fullName>
    </alternativeName>
</protein>
<dbReference type="Proteomes" id="UP000014070">
    <property type="component" value="Chromosome"/>
</dbReference>
<keyword evidence="2 6" id="KW-0436">Ligase</keyword>
<keyword evidence="4 6" id="KW-0658">Purine biosynthesis</keyword>
<dbReference type="SUPFAM" id="SSF82697">
    <property type="entry name" value="PurS-like"/>
    <property type="match status" value="1"/>
</dbReference>
<proteinExistence type="inferred from homology"/>
<evidence type="ECO:0000256" key="4">
    <source>
        <dbReference type="ARBA" id="ARBA00022755"/>
    </source>
</evidence>
<dbReference type="PANTHER" id="PTHR34696">
    <property type="entry name" value="PHOSPHORIBOSYLFORMYLGLYCINAMIDINE SYNTHASE SUBUNIT PURS"/>
    <property type="match status" value="1"/>
</dbReference>